<dbReference type="Gene3D" id="1.20.120.430">
    <property type="entry name" value="tRNA modification GTPase MnmE domain 2"/>
    <property type="match status" value="1"/>
</dbReference>
<evidence type="ECO:0000256" key="15">
    <source>
        <dbReference type="RuleBase" id="RU003313"/>
    </source>
</evidence>
<dbReference type="NCBIfam" id="TIGR00450">
    <property type="entry name" value="mnmE_trmE_thdF"/>
    <property type="match status" value="1"/>
</dbReference>
<evidence type="ECO:0000313" key="17">
    <source>
        <dbReference type="Ensembl" id="ENSGACP00000010334.2"/>
    </source>
</evidence>
<dbReference type="OMA" id="EFHCHGG"/>
<evidence type="ECO:0000256" key="12">
    <source>
        <dbReference type="ARBA" id="ARBA00069806"/>
    </source>
</evidence>
<reference evidence="17" key="3">
    <citation type="submission" date="2025-09" db="UniProtKB">
        <authorList>
            <consortium name="Ensembl"/>
        </authorList>
    </citation>
    <scope>IDENTIFICATION</scope>
</reference>
<proteinExistence type="inferred from homology"/>
<keyword evidence="6" id="KW-0378">Hydrolase</keyword>
<dbReference type="GeneTree" id="ENSGT00390000016851"/>
<evidence type="ECO:0000256" key="1">
    <source>
        <dbReference type="ARBA" id="ARBA00001958"/>
    </source>
</evidence>
<evidence type="ECO:0000256" key="14">
    <source>
        <dbReference type="ARBA" id="ARBA00081428"/>
    </source>
</evidence>
<comment type="subcellular location">
    <subcellularLocation>
        <location evidence="2">Mitochondrion</location>
    </subcellularLocation>
</comment>
<evidence type="ECO:0000256" key="6">
    <source>
        <dbReference type="ARBA" id="ARBA00022801"/>
    </source>
</evidence>
<dbReference type="InterPro" id="IPR005225">
    <property type="entry name" value="Small_GTP-bd"/>
</dbReference>
<dbReference type="InterPro" id="IPR031168">
    <property type="entry name" value="G_TrmE"/>
</dbReference>
<dbReference type="InterPro" id="IPR027368">
    <property type="entry name" value="MnmE_dom2"/>
</dbReference>
<dbReference type="Gene3D" id="3.40.50.300">
    <property type="entry name" value="P-loop containing nucleotide triphosphate hydrolases"/>
    <property type="match status" value="1"/>
</dbReference>
<dbReference type="InterPro" id="IPR027266">
    <property type="entry name" value="TrmE/GcvT-like"/>
</dbReference>
<dbReference type="HAMAP" id="MF_00379">
    <property type="entry name" value="GTPase_MnmE"/>
    <property type="match status" value="1"/>
</dbReference>
<dbReference type="GO" id="GO:0030488">
    <property type="term" value="P:tRNA methylation"/>
    <property type="evidence" value="ECO:0007669"/>
    <property type="project" value="TreeGrafter"/>
</dbReference>
<evidence type="ECO:0000256" key="2">
    <source>
        <dbReference type="ARBA" id="ARBA00004173"/>
    </source>
</evidence>
<accession>G3NYB4</accession>
<dbReference type="GO" id="GO:0070900">
    <property type="term" value="P:mitochondrial tRNA modification"/>
    <property type="evidence" value="ECO:0007669"/>
    <property type="project" value="UniProtKB-ARBA"/>
</dbReference>
<evidence type="ECO:0000256" key="4">
    <source>
        <dbReference type="ARBA" id="ARBA00022694"/>
    </source>
</evidence>
<dbReference type="FunCoup" id="G3NYB4">
    <property type="interactions" value="936"/>
</dbReference>
<reference evidence="17 18" key="1">
    <citation type="journal article" date="2021" name="G3 (Bethesda)">
        <title>Improved contiguity of the threespine stickleback genome using long-read sequencing.</title>
        <authorList>
            <person name="Nath S."/>
            <person name="Shaw D.E."/>
            <person name="White M.A."/>
        </authorList>
    </citation>
    <scope>NUCLEOTIDE SEQUENCE [LARGE SCALE GENOMIC DNA]</scope>
    <source>
        <strain evidence="17 18">Lake Benthic</strain>
    </source>
</reference>
<dbReference type="Pfam" id="PF10396">
    <property type="entry name" value="TrmE_N"/>
    <property type="match status" value="1"/>
</dbReference>
<dbReference type="CDD" id="cd14858">
    <property type="entry name" value="TrmE_N"/>
    <property type="match status" value="1"/>
</dbReference>
<name>G3NYB4_GASAC</name>
<dbReference type="GO" id="GO:0003924">
    <property type="term" value="F:GTPase activity"/>
    <property type="evidence" value="ECO:0007669"/>
    <property type="project" value="InterPro"/>
</dbReference>
<dbReference type="InterPro" id="IPR006073">
    <property type="entry name" value="GTP-bd"/>
</dbReference>
<dbReference type="PANTHER" id="PTHR42714">
    <property type="entry name" value="TRNA MODIFICATION GTPASE GTPBP3"/>
    <property type="match status" value="1"/>
</dbReference>
<dbReference type="Gene3D" id="3.30.1360.120">
    <property type="entry name" value="Probable tRNA modification gtpase trme, domain 1"/>
    <property type="match status" value="1"/>
</dbReference>
<dbReference type="InterPro" id="IPR004520">
    <property type="entry name" value="GTPase_MnmE"/>
</dbReference>
<keyword evidence="4 15" id="KW-0819">tRNA processing</keyword>
<dbReference type="GO" id="GO:0002098">
    <property type="term" value="P:tRNA wobble uridine modification"/>
    <property type="evidence" value="ECO:0007669"/>
    <property type="project" value="TreeGrafter"/>
</dbReference>
<dbReference type="FunFam" id="3.30.1360.120:FF:000007">
    <property type="entry name" value="tRNA modification GTPase GTPBP3, mitochondrial"/>
    <property type="match status" value="1"/>
</dbReference>
<dbReference type="AlphaFoldDB" id="G3NYB4"/>
<dbReference type="Proteomes" id="UP000007635">
    <property type="component" value="Chromosome VIII"/>
</dbReference>
<dbReference type="InterPro" id="IPR027417">
    <property type="entry name" value="P-loop_NTPase"/>
</dbReference>
<dbReference type="FunFam" id="3.40.50.300:FF:000924">
    <property type="entry name" value="tRNA modification GTPase GTPBP3, mitochondrial"/>
    <property type="match status" value="1"/>
</dbReference>
<evidence type="ECO:0000256" key="9">
    <source>
        <dbReference type="ARBA" id="ARBA00023134"/>
    </source>
</evidence>
<protein>
    <recommendedName>
        <fullName evidence="12">5-taurinomethyluridine-[tRNA] synthase subunit GTPB3, mitochondrial</fullName>
    </recommendedName>
    <alternativeName>
        <fullName evidence="14">GTP-binding protein 3</fullName>
    </alternativeName>
    <alternativeName>
        <fullName evidence="13">tRNA modification GTPase GTPBP3, mitochondrial</fullName>
    </alternativeName>
</protein>
<dbReference type="PROSITE" id="PS51709">
    <property type="entry name" value="G_TRME"/>
    <property type="match status" value="1"/>
</dbReference>
<feature type="domain" description="TrmE-type G" evidence="16">
    <location>
        <begin position="268"/>
        <end position="448"/>
    </location>
</feature>
<dbReference type="Ensembl" id="ENSGACT00000010356.2">
    <property type="protein sequence ID" value="ENSGACP00000010334.2"/>
    <property type="gene ID" value="ENSGACG00000007790.2"/>
</dbReference>
<evidence type="ECO:0000313" key="18">
    <source>
        <dbReference type="Proteomes" id="UP000007635"/>
    </source>
</evidence>
<keyword evidence="9 15" id="KW-0342">GTP-binding</keyword>
<evidence type="ECO:0000256" key="8">
    <source>
        <dbReference type="ARBA" id="ARBA00023128"/>
    </source>
</evidence>
<sequence>MKCLECQNHTIMLPSVFCGMRRAAVHNLRPRTPACRLVSTCGGVPVALADAESIFALSSGHGRCGVAVVRASGPASATALRCMTGLRCNLPPPRKALLRSITDPRSKEVLDRGLVLWFPAPHSFTGEDSVEFHIHGGPAVITAVLHALGSVPGMRPAEAGEFTRRAFQAGKLGLTEVEGLGDLIHAETEAQRRQALRQMSGELGRLYRDWTHKVKRCLAHVEAFIDFSEDELIEDGVLDKVDKWVRDLQAEMERHLQDERRGERLRSGVQVVIAGATNAGKSSLLNTLCQRPAAIVSPIAGTTRDVVETALDIGGFPVLLSDTAGLRESLDLVEREGVRRARQRVEQADLTLVVVDCTHLPSDAKQIATFLQGHLSSVLPAQEQPETVFPEDRFLLVLNKTDLLPEGKRLKLDSELSSVSGLPPVCQISCNTNEGLEDFLAALHNSVKTLCGNPLSCAPTLTQARHRAHLQQCFAALAQYQRYRDIDLALAAEGVRLALVSLGRITGRVGAEEILDIIFKDFCIGK</sequence>
<evidence type="ECO:0000256" key="7">
    <source>
        <dbReference type="ARBA" id="ARBA00022946"/>
    </source>
</evidence>
<evidence type="ECO:0000256" key="3">
    <source>
        <dbReference type="ARBA" id="ARBA00011043"/>
    </source>
</evidence>
<keyword evidence="18" id="KW-1185">Reference proteome</keyword>
<dbReference type="InParanoid" id="G3NYB4"/>
<dbReference type="STRING" id="69293.ENSGACP00000010334"/>
<dbReference type="CDD" id="cd04164">
    <property type="entry name" value="trmE"/>
    <property type="match status" value="1"/>
</dbReference>
<dbReference type="eggNOG" id="KOG1191">
    <property type="taxonomic scope" value="Eukaryota"/>
</dbReference>
<dbReference type="NCBIfam" id="NF003661">
    <property type="entry name" value="PRK05291.1-3"/>
    <property type="match status" value="1"/>
</dbReference>
<dbReference type="SUPFAM" id="SSF52540">
    <property type="entry name" value="P-loop containing nucleoside triphosphate hydrolases"/>
    <property type="match status" value="1"/>
</dbReference>
<dbReference type="GO" id="GO:0005525">
    <property type="term" value="F:GTP binding"/>
    <property type="evidence" value="ECO:0007669"/>
    <property type="project" value="UniProtKB-KW"/>
</dbReference>
<reference evidence="17" key="2">
    <citation type="submission" date="2025-08" db="UniProtKB">
        <authorList>
            <consortium name="Ensembl"/>
        </authorList>
    </citation>
    <scope>IDENTIFICATION</scope>
</reference>
<keyword evidence="8" id="KW-0496">Mitochondrion</keyword>
<comment type="similarity">
    <text evidence="3 15">Belongs to the TRAFAC class TrmE-Era-EngA-EngB-Septin-like GTPase superfamily. TrmE GTPase family.</text>
</comment>
<comment type="catalytic activity">
    <reaction evidence="10">
        <text>GTP + H2O = GDP + phosphate + H(+)</text>
        <dbReference type="Rhea" id="RHEA:19669"/>
        <dbReference type="ChEBI" id="CHEBI:15377"/>
        <dbReference type="ChEBI" id="CHEBI:15378"/>
        <dbReference type="ChEBI" id="CHEBI:37565"/>
        <dbReference type="ChEBI" id="CHEBI:43474"/>
        <dbReference type="ChEBI" id="CHEBI:58189"/>
    </reaction>
    <physiologicalReaction direction="left-to-right" evidence="10">
        <dbReference type="Rhea" id="RHEA:19670"/>
    </physiologicalReaction>
</comment>
<comment type="function">
    <text evidence="11">GTPase component of the GTPBP3-MTO1 complex that catalyzes the 5-taurinomethyluridine (taum(5)U) modification at the 34th wobble position (U34) of mitochondrial tRNAs (mt-tRNAs), which plays a role in mt-tRNA decoding and mitochondrial translation. Taum(5)U formation on mammalian mt-tRNA requires the presence of both GTPBP3-mediated GTPase activity and MTO1 catalytic activity.</text>
</comment>
<dbReference type="NCBIfam" id="TIGR00231">
    <property type="entry name" value="small_GTP"/>
    <property type="match status" value="1"/>
</dbReference>
<organism evidence="17 18">
    <name type="scientific">Gasterosteus aculeatus aculeatus</name>
    <name type="common">three-spined stickleback</name>
    <dbReference type="NCBI Taxonomy" id="481459"/>
    <lineage>
        <taxon>Eukaryota</taxon>
        <taxon>Metazoa</taxon>
        <taxon>Chordata</taxon>
        <taxon>Craniata</taxon>
        <taxon>Vertebrata</taxon>
        <taxon>Euteleostomi</taxon>
        <taxon>Actinopterygii</taxon>
        <taxon>Neopterygii</taxon>
        <taxon>Teleostei</taxon>
        <taxon>Neoteleostei</taxon>
        <taxon>Acanthomorphata</taxon>
        <taxon>Eupercaria</taxon>
        <taxon>Perciformes</taxon>
        <taxon>Cottioidei</taxon>
        <taxon>Gasterosteales</taxon>
        <taxon>Gasterosteidae</taxon>
        <taxon>Gasterosteus</taxon>
    </lineage>
</organism>
<dbReference type="Bgee" id="ENSGACG00000007790">
    <property type="expression patterns" value="Expressed in head kidney and 12 other cell types or tissues"/>
</dbReference>
<dbReference type="GO" id="GO:0005739">
    <property type="term" value="C:mitochondrion"/>
    <property type="evidence" value="ECO:0007669"/>
    <property type="project" value="UniProtKB-SubCell"/>
</dbReference>
<evidence type="ECO:0000256" key="10">
    <source>
        <dbReference type="ARBA" id="ARBA00049117"/>
    </source>
</evidence>
<dbReference type="Pfam" id="PF12631">
    <property type="entry name" value="MnmE_helical"/>
    <property type="match status" value="1"/>
</dbReference>
<comment type="cofactor">
    <cofactor evidence="1">
        <name>K(+)</name>
        <dbReference type="ChEBI" id="CHEBI:29103"/>
    </cofactor>
</comment>
<dbReference type="InterPro" id="IPR018948">
    <property type="entry name" value="GTP-bd_TrmE_N"/>
</dbReference>
<evidence type="ECO:0000256" key="13">
    <source>
        <dbReference type="ARBA" id="ARBA00077869"/>
    </source>
</evidence>
<dbReference type="PANTHER" id="PTHR42714:SF2">
    <property type="entry name" value="TRNA MODIFICATION GTPASE GTPBP3, MITOCHONDRIAL"/>
    <property type="match status" value="1"/>
</dbReference>
<evidence type="ECO:0000259" key="16">
    <source>
        <dbReference type="PROSITE" id="PS51709"/>
    </source>
</evidence>
<keyword evidence="7" id="KW-0809">Transit peptide</keyword>
<evidence type="ECO:0000256" key="11">
    <source>
        <dbReference type="ARBA" id="ARBA00059757"/>
    </source>
</evidence>
<evidence type="ECO:0000256" key="5">
    <source>
        <dbReference type="ARBA" id="ARBA00022741"/>
    </source>
</evidence>
<dbReference type="Pfam" id="PF01926">
    <property type="entry name" value="MMR_HSR1"/>
    <property type="match status" value="1"/>
</dbReference>
<keyword evidence="5 15" id="KW-0547">Nucleotide-binding</keyword>
<dbReference type="InterPro" id="IPR025867">
    <property type="entry name" value="MnmE_helical"/>
</dbReference>
<dbReference type="SUPFAM" id="SSF116878">
    <property type="entry name" value="TrmE connector domain"/>
    <property type="match status" value="1"/>
</dbReference>